<keyword evidence="12" id="KW-1185">Reference proteome</keyword>
<evidence type="ECO:0000259" key="10">
    <source>
        <dbReference type="Pfam" id="PF04290"/>
    </source>
</evidence>
<keyword evidence="4 9" id="KW-0997">Cell inner membrane</keyword>
<comment type="function">
    <text evidence="9">Part of the tripartite ATP-independent periplasmic (TRAP) transport system.</text>
</comment>
<dbReference type="GO" id="GO:0015740">
    <property type="term" value="P:C4-dicarboxylate transport"/>
    <property type="evidence" value="ECO:0007669"/>
    <property type="project" value="TreeGrafter"/>
</dbReference>
<dbReference type="Proteomes" id="UP000539372">
    <property type="component" value="Unassembled WGS sequence"/>
</dbReference>
<dbReference type="AlphaFoldDB" id="A0A7Y0HEW3"/>
<dbReference type="PANTHER" id="PTHR35011:SF2">
    <property type="entry name" value="2,3-DIKETO-L-GULONATE TRAP TRANSPORTER SMALL PERMEASE PROTEIN YIAM"/>
    <property type="match status" value="1"/>
</dbReference>
<evidence type="ECO:0000256" key="7">
    <source>
        <dbReference type="ARBA" id="ARBA00023136"/>
    </source>
</evidence>
<keyword evidence="6 9" id="KW-1133">Transmembrane helix</keyword>
<keyword evidence="7 9" id="KW-0472">Membrane</keyword>
<dbReference type="InterPro" id="IPR007387">
    <property type="entry name" value="TRAP_DctQ"/>
</dbReference>
<evidence type="ECO:0000256" key="2">
    <source>
        <dbReference type="ARBA" id="ARBA00022448"/>
    </source>
</evidence>
<feature type="transmembrane region" description="Helical" evidence="9">
    <location>
        <begin position="110"/>
        <end position="128"/>
    </location>
</feature>
<organism evidence="11 12">
    <name type="scientific">Pacificispira spongiicola</name>
    <dbReference type="NCBI Taxonomy" id="2729598"/>
    <lineage>
        <taxon>Bacteria</taxon>
        <taxon>Pseudomonadati</taxon>
        <taxon>Pseudomonadota</taxon>
        <taxon>Alphaproteobacteria</taxon>
        <taxon>Rhodospirillales</taxon>
        <taxon>Rhodospirillaceae</taxon>
        <taxon>Pacificispira</taxon>
    </lineage>
</organism>
<evidence type="ECO:0000256" key="5">
    <source>
        <dbReference type="ARBA" id="ARBA00022692"/>
    </source>
</evidence>
<evidence type="ECO:0000256" key="6">
    <source>
        <dbReference type="ARBA" id="ARBA00022989"/>
    </source>
</evidence>
<reference evidence="11 12" key="1">
    <citation type="submission" date="2020-04" db="EMBL/GenBank/DDBJ databases">
        <title>Rhodospirillaceae bacterium KN72 isolated from deep sea.</title>
        <authorList>
            <person name="Zhang D.-C."/>
        </authorList>
    </citation>
    <scope>NUCLEOTIDE SEQUENCE [LARGE SCALE GENOMIC DNA]</scope>
    <source>
        <strain evidence="11 12">KN72</strain>
    </source>
</reference>
<dbReference type="PANTHER" id="PTHR35011">
    <property type="entry name" value="2,3-DIKETO-L-GULONATE TRAP TRANSPORTER SMALL PERMEASE PROTEIN YIAM"/>
    <property type="match status" value="1"/>
</dbReference>
<evidence type="ECO:0000256" key="9">
    <source>
        <dbReference type="RuleBase" id="RU369079"/>
    </source>
</evidence>
<sequence length="184" mass="20719">MSAERKIEAAGETRLPSRLTPVFRVLDWVTSFAYRVSALILLAITALYCMEIALRYFFLSPTLWTRDTITYFLCATLLLAAPQVARDNTHVAINIFVEMMPQRIKGRMETILALLTGLISGGVAWITAQDTIRLFDSNILTLTTIAVPKWWISIFIPIGFALVALQFLSLALDPTRMGHDKRQV</sequence>
<evidence type="ECO:0000256" key="8">
    <source>
        <dbReference type="ARBA" id="ARBA00038436"/>
    </source>
</evidence>
<evidence type="ECO:0000256" key="4">
    <source>
        <dbReference type="ARBA" id="ARBA00022519"/>
    </source>
</evidence>
<gene>
    <name evidence="11" type="ORF">HH303_12430</name>
</gene>
<feature type="transmembrane region" description="Helical" evidence="9">
    <location>
        <begin position="32"/>
        <end position="58"/>
    </location>
</feature>
<comment type="caution">
    <text evidence="9">Lacks conserved residue(s) required for the propagation of feature annotation.</text>
</comment>
<evidence type="ECO:0000256" key="3">
    <source>
        <dbReference type="ARBA" id="ARBA00022475"/>
    </source>
</evidence>
<evidence type="ECO:0000256" key="1">
    <source>
        <dbReference type="ARBA" id="ARBA00004429"/>
    </source>
</evidence>
<comment type="caution">
    <text evidence="11">The sequence shown here is derived from an EMBL/GenBank/DDBJ whole genome shotgun (WGS) entry which is preliminary data.</text>
</comment>
<feature type="transmembrane region" description="Helical" evidence="9">
    <location>
        <begin position="150"/>
        <end position="172"/>
    </location>
</feature>
<keyword evidence="2 9" id="KW-0813">Transport</keyword>
<protein>
    <recommendedName>
        <fullName evidence="9">TRAP transporter small permease protein</fullName>
    </recommendedName>
</protein>
<proteinExistence type="inferred from homology"/>
<name>A0A7Y0HEW3_9PROT</name>
<keyword evidence="3" id="KW-1003">Cell membrane</keyword>
<dbReference type="GO" id="GO:0022857">
    <property type="term" value="F:transmembrane transporter activity"/>
    <property type="evidence" value="ECO:0007669"/>
    <property type="project" value="UniProtKB-UniRule"/>
</dbReference>
<dbReference type="GO" id="GO:0005886">
    <property type="term" value="C:plasma membrane"/>
    <property type="evidence" value="ECO:0007669"/>
    <property type="project" value="UniProtKB-SubCell"/>
</dbReference>
<comment type="similarity">
    <text evidence="8 9">Belongs to the TRAP transporter small permease family.</text>
</comment>
<feature type="domain" description="Tripartite ATP-independent periplasmic transporters DctQ component" evidence="10">
    <location>
        <begin position="44"/>
        <end position="171"/>
    </location>
</feature>
<evidence type="ECO:0000313" key="11">
    <source>
        <dbReference type="EMBL" id="NMM45291.1"/>
    </source>
</evidence>
<accession>A0A7Y0HEW3</accession>
<comment type="subcellular location">
    <subcellularLocation>
        <location evidence="1 9">Cell inner membrane</location>
        <topology evidence="1 9">Multi-pass membrane protein</topology>
    </subcellularLocation>
</comment>
<evidence type="ECO:0000313" key="12">
    <source>
        <dbReference type="Proteomes" id="UP000539372"/>
    </source>
</evidence>
<dbReference type="EMBL" id="JABBNT010000003">
    <property type="protein sequence ID" value="NMM45291.1"/>
    <property type="molecule type" value="Genomic_DNA"/>
</dbReference>
<comment type="subunit">
    <text evidence="9">The complex comprises the extracytoplasmic solute receptor protein and the two transmembrane proteins.</text>
</comment>
<dbReference type="RefSeq" id="WP_169625640.1">
    <property type="nucleotide sequence ID" value="NZ_JABBNT010000003.1"/>
</dbReference>
<dbReference type="InterPro" id="IPR055348">
    <property type="entry name" value="DctQ"/>
</dbReference>
<keyword evidence="5 9" id="KW-0812">Transmembrane</keyword>
<dbReference type="Pfam" id="PF04290">
    <property type="entry name" value="DctQ"/>
    <property type="match status" value="1"/>
</dbReference>